<name>A0A7V4WL95_9BACT</name>
<dbReference type="CDD" id="cd10441">
    <property type="entry name" value="GIY-YIG_COG1833"/>
    <property type="match status" value="1"/>
</dbReference>
<dbReference type="InterPro" id="IPR005224">
    <property type="entry name" value="SfsA"/>
</dbReference>
<dbReference type="InterPro" id="IPR041465">
    <property type="entry name" value="SfsA_N"/>
</dbReference>
<accession>A0A7V4WL95</accession>
<dbReference type="Gene3D" id="3.40.1350.60">
    <property type="match status" value="1"/>
</dbReference>
<sequence>MFREVLFVDRLNRFVVLCEEGGRRFPAHLPNPGRLWEILLPGRVLLLEDRGKGDMPRVWGALLGEEVVCLHTTSAASVARKLLEEGCLEDLAGFRVVGTEIPLGNSRLDFLLKRGREKIFLEVKSCTLFFDGLAMFPDAVTVRGRKHVELLADLGGAVLFVVHVPSPFAFLPDFHTDPEFASTLYVARERVLIRAVAVRWDMRGHFQYSHILNLPWEVYEREARDQGSYLLSGYLPETRRIAVGRLGELDFPQGFYVYVGSAMRGLSGRIRRHLRKRKRNHWHIDALLPFLGDIRVFPVRSSERLECAIARELEKAARPVPHFGASDCSCESHLFFLPQPPLKSASFVEVLLRFRMGRIARMLQERK</sequence>
<dbReference type="PANTHER" id="PTHR37460:SF1">
    <property type="entry name" value="ENDONUCLEASE III"/>
    <property type="match status" value="1"/>
</dbReference>
<proteinExistence type="predicted"/>
<dbReference type="InterPro" id="IPR002837">
    <property type="entry name" value="DUF123"/>
</dbReference>
<dbReference type="InterPro" id="IPR000305">
    <property type="entry name" value="GIY-YIG_endonuc"/>
</dbReference>
<dbReference type="GO" id="GO:0003677">
    <property type="term" value="F:DNA binding"/>
    <property type="evidence" value="ECO:0007669"/>
    <property type="project" value="InterPro"/>
</dbReference>
<dbReference type="CDD" id="cd22359">
    <property type="entry name" value="SfsA-like_bacterial"/>
    <property type="match status" value="1"/>
</dbReference>
<comment type="caution">
    <text evidence="2">The sequence shown here is derived from an EMBL/GenBank/DDBJ whole genome shotgun (WGS) entry which is preliminary data.</text>
</comment>
<dbReference type="Pfam" id="PF17746">
    <property type="entry name" value="SfsA_N"/>
    <property type="match status" value="1"/>
</dbReference>
<feature type="domain" description="GIY-YIG" evidence="1">
    <location>
        <begin position="243"/>
        <end position="338"/>
    </location>
</feature>
<gene>
    <name evidence="2" type="primary">sfsA</name>
    <name evidence="2" type="ORF">ENW11_06840</name>
</gene>
<organism evidence="2">
    <name type="scientific">Candidatus Caldatribacterium saccharofermentans</name>
    <dbReference type="NCBI Taxonomy" id="1454753"/>
    <lineage>
        <taxon>Bacteria</taxon>
        <taxon>Pseudomonadati</taxon>
        <taxon>Atribacterota</taxon>
        <taxon>Atribacteria</taxon>
        <taxon>Atribacterales</taxon>
        <taxon>Candidatus Caldatribacteriaceae</taxon>
        <taxon>Candidatus Caldatribacterium</taxon>
    </lineage>
</organism>
<dbReference type="Pfam" id="PF03749">
    <property type="entry name" value="SfsA"/>
    <property type="match status" value="1"/>
</dbReference>
<dbReference type="SMART" id="SM00465">
    <property type="entry name" value="GIYc"/>
    <property type="match status" value="1"/>
</dbReference>
<dbReference type="PANTHER" id="PTHR37460">
    <property type="entry name" value="ENDONUCLEASE III"/>
    <property type="match status" value="1"/>
</dbReference>
<reference evidence="2" key="1">
    <citation type="journal article" date="2020" name="mSystems">
        <title>Genome- and Community-Level Interaction Insights into Carbon Utilization and Element Cycling Functions of Hydrothermarchaeota in Hydrothermal Sediment.</title>
        <authorList>
            <person name="Zhou Z."/>
            <person name="Liu Y."/>
            <person name="Xu W."/>
            <person name="Pan J."/>
            <person name="Luo Z.H."/>
            <person name="Li M."/>
        </authorList>
    </citation>
    <scope>NUCLEOTIDE SEQUENCE [LARGE SCALE GENOMIC DNA]</scope>
    <source>
        <strain evidence="2">SpSt-82</strain>
    </source>
</reference>
<dbReference type="EMBL" id="DTIY01000043">
    <property type="protein sequence ID" value="HGY39499.1"/>
    <property type="molecule type" value="Genomic_DNA"/>
</dbReference>
<evidence type="ECO:0000259" key="1">
    <source>
        <dbReference type="SMART" id="SM00465"/>
    </source>
</evidence>
<dbReference type="InterPro" id="IPR040452">
    <property type="entry name" value="SfsA_C"/>
</dbReference>
<dbReference type="AlphaFoldDB" id="A0A7V4WL95"/>
<dbReference type="Gene3D" id="2.40.50.580">
    <property type="match status" value="1"/>
</dbReference>
<dbReference type="NCBIfam" id="TIGR00230">
    <property type="entry name" value="sfsA"/>
    <property type="match status" value="1"/>
</dbReference>
<protein>
    <submittedName>
        <fullName evidence="2">DNA/RNA nuclease SfsA</fullName>
    </submittedName>
</protein>
<dbReference type="Pfam" id="PF01986">
    <property type="entry name" value="DUF123"/>
    <property type="match status" value="1"/>
</dbReference>
<evidence type="ECO:0000313" key="2">
    <source>
        <dbReference type="EMBL" id="HGY39499.1"/>
    </source>
</evidence>